<dbReference type="AlphaFoldDB" id="A0A917D110"/>
<reference evidence="6" key="2">
    <citation type="submission" date="2020-09" db="EMBL/GenBank/DDBJ databases">
        <authorList>
            <person name="Sun Q."/>
            <person name="Zhou Y."/>
        </authorList>
    </citation>
    <scope>NUCLEOTIDE SEQUENCE</scope>
    <source>
        <strain evidence="6">CGMCC 1.12987</strain>
    </source>
</reference>
<dbReference type="InterPro" id="IPR050226">
    <property type="entry name" value="NagZ_Beta-hexosaminidase"/>
</dbReference>
<evidence type="ECO:0000313" key="7">
    <source>
        <dbReference type="Proteomes" id="UP000644756"/>
    </source>
</evidence>
<name>A0A917D110_9BACL</name>
<dbReference type="EMBL" id="BMGR01000007">
    <property type="protein sequence ID" value="GGG06798.1"/>
    <property type="molecule type" value="Genomic_DNA"/>
</dbReference>
<dbReference type="GO" id="GO:0005975">
    <property type="term" value="P:carbohydrate metabolic process"/>
    <property type="evidence" value="ECO:0007669"/>
    <property type="project" value="InterPro"/>
</dbReference>
<feature type="domain" description="Glycoside hydrolase family 3 N-terminal" evidence="5">
    <location>
        <begin position="87"/>
        <end position="407"/>
    </location>
</feature>
<dbReference type="InterPro" id="IPR019800">
    <property type="entry name" value="Glyco_hydro_3_AS"/>
</dbReference>
<keyword evidence="2 6" id="KW-0378">Hydrolase</keyword>
<dbReference type="Gene3D" id="3.20.20.300">
    <property type="entry name" value="Glycoside hydrolase, family 3, N-terminal domain"/>
    <property type="match status" value="1"/>
</dbReference>
<dbReference type="PROSITE" id="PS00775">
    <property type="entry name" value="GLYCOSYL_HYDROL_F3"/>
    <property type="match status" value="1"/>
</dbReference>
<reference evidence="6" key="1">
    <citation type="journal article" date="2014" name="Int. J. Syst. Evol. Microbiol.">
        <title>Complete genome sequence of Corynebacterium casei LMG S-19264T (=DSM 44701T), isolated from a smear-ripened cheese.</title>
        <authorList>
            <consortium name="US DOE Joint Genome Institute (JGI-PGF)"/>
            <person name="Walter F."/>
            <person name="Albersmeier A."/>
            <person name="Kalinowski J."/>
            <person name="Ruckert C."/>
        </authorList>
    </citation>
    <scope>NUCLEOTIDE SEQUENCE</scope>
    <source>
        <strain evidence="6">CGMCC 1.12987</strain>
    </source>
</reference>
<evidence type="ECO:0000256" key="2">
    <source>
        <dbReference type="ARBA" id="ARBA00022801"/>
    </source>
</evidence>
<dbReference type="RefSeq" id="WP_229725213.1">
    <property type="nucleotide sequence ID" value="NZ_BMGR01000007.1"/>
</dbReference>
<dbReference type="NCBIfam" id="NF003740">
    <property type="entry name" value="PRK05337.1"/>
    <property type="match status" value="1"/>
</dbReference>
<dbReference type="SUPFAM" id="SSF51445">
    <property type="entry name" value="(Trans)glycosidases"/>
    <property type="match status" value="1"/>
</dbReference>
<proteinExistence type="inferred from homology"/>
<feature type="region of interest" description="Disordered" evidence="4">
    <location>
        <begin position="54"/>
        <end position="76"/>
    </location>
</feature>
<dbReference type="GO" id="GO:0004553">
    <property type="term" value="F:hydrolase activity, hydrolyzing O-glycosyl compounds"/>
    <property type="evidence" value="ECO:0007669"/>
    <property type="project" value="InterPro"/>
</dbReference>
<protein>
    <submittedName>
        <fullName evidence="6">Glycoside hydrolase family 3</fullName>
    </submittedName>
</protein>
<gene>
    <name evidence="6" type="ORF">GCM10010916_24650</name>
</gene>
<dbReference type="InterPro" id="IPR017853">
    <property type="entry name" value="GH"/>
</dbReference>
<organism evidence="6 7">
    <name type="scientific">Paenibacillus abyssi</name>
    <dbReference type="NCBI Taxonomy" id="1340531"/>
    <lineage>
        <taxon>Bacteria</taxon>
        <taxon>Bacillati</taxon>
        <taxon>Bacillota</taxon>
        <taxon>Bacilli</taxon>
        <taxon>Bacillales</taxon>
        <taxon>Paenibacillaceae</taxon>
        <taxon>Paenibacillus</taxon>
    </lineage>
</organism>
<comment type="similarity">
    <text evidence="1">Belongs to the glycosyl hydrolase 3 family.</text>
</comment>
<dbReference type="Pfam" id="PF00933">
    <property type="entry name" value="Glyco_hydro_3"/>
    <property type="match status" value="1"/>
</dbReference>
<accession>A0A917D110</accession>
<evidence type="ECO:0000256" key="4">
    <source>
        <dbReference type="SAM" id="MobiDB-lite"/>
    </source>
</evidence>
<keyword evidence="3" id="KW-0326">Glycosidase</keyword>
<dbReference type="PANTHER" id="PTHR30480:SF16">
    <property type="entry name" value="GLYCOSIDE HYDROLASE FAMILY 3 DOMAIN PROTEIN"/>
    <property type="match status" value="1"/>
</dbReference>
<dbReference type="GO" id="GO:0009254">
    <property type="term" value="P:peptidoglycan turnover"/>
    <property type="evidence" value="ECO:0007669"/>
    <property type="project" value="TreeGrafter"/>
</dbReference>
<dbReference type="InterPro" id="IPR036962">
    <property type="entry name" value="Glyco_hydro_3_N_sf"/>
</dbReference>
<sequence>MQAIVSNAKLAMSIVILALFVLVIGGCEGKQQSESVSEMPPNKENAEAVETITPEDAGNRPDQAVNKPGPAAQNQDPAADKLLALSTEEKIGQLVIIGLQGEKINADTSKRILADRVGGFILYSPNLRTVQQSAELINSLKALNQTNPFPLWISVDEEGGRVSRLPEPIHKLPGSREIGAADNPEWAGQIGTMIGRQLDAFGFNMNFAPVLDVDSNPDNPVIGERSYGSTADVVSRMGIAAMKGLQKEGVVAVVKHFPGHGDTSVDSHIGLPVVEHDMERLRSLELIPFMDAIRQGADAVMVAHLLMPAIDPERPASMSSAVINELLRGELGYDGVVITDDMTMGAITSGYDIGEAAVQSILAGCDIVIVGHDPAHQAHVITSLKEAVASGVITESMLDERVGRVVALKEKYRLNHEAVTIPDTASLNRMIEEALESQERAE</sequence>
<dbReference type="PANTHER" id="PTHR30480">
    <property type="entry name" value="BETA-HEXOSAMINIDASE-RELATED"/>
    <property type="match status" value="1"/>
</dbReference>
<evidence type="ECO:0000259" key="5">
    <source>
        <dbReference type="Pfam" id="PF00933"/>
    </source>
</evidence>
<evidence type="ECO:0000256" key="3">
    <source>
        <dbReference type="ARBA" id="ARBA00023295"/>
    </source>
</evidence>
<keyword evidence="7" id="KW-1185">Reference proteome</keyword>
<evidence type="ECO:0000256" key="1">
    <source>
        <dbReference type="ARBA" id="ARBA00005336"/>
    </source>
</evidence>
<dbReference type="InterPro" id="IPR001764">
    <property type="entry name" value="Glyco_hydro_3_N"/>
</dbReference>
<dbReference type="Proteomes" id="UP000644756">
    <property type="component" value="Unassembled WGS sequence"/>
</dbReference>
<evidence type="ECO:0000313" key="6">
    <source>
        <dbReference type="EMBL" id="GGG06798.1"/>
    </source>
</evidence>
<comment type="caution">
    <text evidence="6">The sequence shown here is derived from an EMBL/GenBank/DDBJ whole genome shotgun (WGS) entry which is preliminary data.</text>
</comment>